<organism evidence="1 2">
    <name type="scientific">Cichlidogyrus casuarinus</name>
    <dbReference type="NCBI Taxonomy" id="1844966"/>
    <lineage>
        <taxon>Eukaryota</taxon>
        <taxon>Metazoa</taxon>
        <taxon>Spiralia</taxon>
        <taxon>Lophotrochozoa</taxon>
        <taxon>Platyhelminthes</taxon>
        <taxon>Monogenea</taxon>
        <taxon>Monopisthocotylea</taxon>
        <taxon>Dactylogyridea</taxon>
        <taxon>Ancyrocephalidae</taxon>
        <taxon>Cichlidogyrus</taxon>
    </lineage>
</organism>
<keyword evidence="2" id="KW-1185">Reference proteome</keyword>
<proteinExistence type="predicted"/>
<protein>
    <submittedName>
        <fullName evidence="1">Uncharacterized protein</fullName>
    </submittedName>
</protein>
<comment type="caution">
    <text evidence="1">The sequence shown here is derived from an EMBL/GenBank/DDBJ whole genome shotgun (WGS) entry which is preliminary data.</text>
</comment>
<sequence length="384" mass="45466">MSKSSLKISLEELDKFFQRDNFNVTIEEENQLIGWLNQSKRDLFEVLRVVMRHNEIMVSMLADTTLVSDRLIAYIIRLFGLHFDHNSINLIHPSLIDQILKPLTDEKSTSVLSRVPQIRPSLFTFPLKFMGTIKGWLGLFGVHMKYLIAKEENTNNVVKELSKSLLLLCQQARQNLQLTNVHDTILPCLLHLLNLPPLVDQLLNTPQFRHFLRSLIDRSFRCEATRELFDRIFFELCRVRNSPCVPKQDWIYPSSLFQRKPRLESQINMDFSLVRMFRFTRNIDFSHRLSNLQFVNKDIICKYSHFYPLILELQLEKQLVDTQNMGLLLQILTTLRWCQDDYLSRKPLVNWKVLRICTMGEEYFKQLETVKFAIAFNKTFRTFD</sequence>
<dbReference type="AlphaFoldDB" id="A0ABD2QPZ5"/>
<evidence type="ECO:0000313" key="2">
    <source>
        <dbReference type="Proteomes" id="UP001626550"/>
    </source>
</evidence>
<reference evidence="1 2" key="1">
    <citation type="submission" date="2024-11" db="EMBL/GenBank/DDBJ databases">
        <title>Adaptive evolution of stress response genes in parasites aligns with host niche diversity.</title>
        <authorList>
            <person name="Hahn C."/>
            <person name="Resl P."/>
        </authorList>
    </citation>
    <scope>NUCLEOTIDE SEQUENCE [LARGE SCALE GENOMIC DNA]</scope>
    <source>
        <strain evidence="1">EGGRZ-B1_66</strain>
        <tissue evidence="1">Body</tissue>
    </source>
</reference>
<name>A0ABD2QPZ5_9PLAT</name>
<accession>A0ABD2QPZ5</accession>
<dbReference type="EMBL" id="JBJKFK010000043">
    <property type="protein sequence ID" value="KAL3320571.1"/>
    <property type="molecule type" value="Genomic_DNA"/>
</dbReference>
<gene>
    <name evidence="1" type="ORF">Ciccas_000737</name>
</gene>
<dbReference type="Proteomes" id="UP001626550">
    <property type="component" value="Unassembled WGS sequence"/>
</dbReference>
<evidence type="ECO:0000313" key="1">
    <source>
        <dbReference type="EMBL" id="KAL3320571.1"/>
    </source>
</evidence>